<dbReference type="InParanoid" id="A0A165I644"/>
<feature type="region of interest" description="Disordered" evidence="1">
    <location>
        <begin position="1"/>
        <end position="57"/>
    </location>
</feature>
<evidence type="ECO:0000313" key="3">
    <source>
        <dbReference type="Proteomes" id="UP000077266"/>
    </source>
</evidence>
<accession>A0A165I644</accession>
<dbReference type="AlphaFoldDB" id="A0A165I644"/>
<evidence type="ECO:0000313" key="2">
    <source>
        <dbReference type="EMBL" id="KZV92953.1"/>
    </source>
</evidence>
<feature type="compositionally biased region" description="Polar residues" evidence="1">
    <location>
        <begin position="1"/>
        <end position="10"/>
    </location>
</feature>
<protein>
    <submittedName>
        <fullName evidence="2">Uncharacterized protein</fullName>
    </submittedName>
</protein>
<dbReference type="Proteomes" id="UP000077266">
    <property type="component" value="Unassembled WGS sequence"/>
</dbReference>
<gene>
    <name evidence="2" type="ORF">EXIGLDRAFT_57826</name>
</gene>
<evidence type="ECO:0000256" key="1">
    <source>
        <dbReference type="SAM" id="MobiDB-lite"/>
    </source>
</evidence>
<keyword evidence="3" id="KW-1185">Reference proteome</keyword>
<reference evidence="2 3" key="1">
    <citation type="journal article" date="2016" name="Mol. Biol. Evol.">
        <title>Comparative Genomics of Early-Diverging Mushroom-Forming Fungi Provides Insights into the Origins of Lignocellulose Decay Capabilities.</title>
        <authorList>
            <person name="Nagy L.G."/>
            <person name="Riley R."/>
            <person name="Tritt A."/>
            <person name="Adam C."/>
            <person name="Daum C."/>
            <person name="Floudas D."/>
            <person name="Sun H."/>
            <person name="Yadav J.S."/>
            <person name="Pangilinan J."/>
            <person name="Larsson K.H."/>
            <person name="Matsuura K."/>
            <person name="Barry K."/>
            <person name="Labutti K."/>
            <person name="Kuo R."/>
            <person name="Ohm R.A."/>
            <person name="Bhattacharya S.S."/>
            <person name="Shirouzu T."/>
            <person name="Yoshinaga Y."/>
            <person name="Martin F.M."/>
            <person name="Grigoriev I.V."/>
            <person name="Hibbett D.S."/>
        </authorList>
    </citation>
    <scope>NUCLEOTIDE SEQUENCE [LARGE SCALE GENOMIC DNA]</scope>
    <source>
        <strain evidence="2 3">HHB12029</strain>
    </source>
</reference>
<dbReference type="EMBL" id="KV425998">
    <property type="protein sequence ID" value="KZV92953.1"/>
    <property type="molecule type" value="Genomic_DNA"/>
</dbReference>
<organism evidence="2 3">
    <name type="scientific">Exidia glandulosa HHB12029</name>
    <dbReference type="NCBI Taxonomy" id="1314781"/>
    <lineage>
        <taxon>Eukaryota</taxon>
        <taxon>Fungi</taxon>
        <taxon>Dikarya</taxon>
        <taxon>Basidiomycota</taxon>
        <taxon>Agaricomycotina</taxon>
        <taxon>Agaricomycetes</taxon>
        <taxon>Auriculariales</taxon>
        <taxon>Exidiaceae</taxon>
        <taxon>Exidia</taxon>
    </lineage>
</organism>
<sequence>MGVQSRSTNQRFPFNPFAFRPPPKTNAAQVKKPINPTAGSKNLATTSKTPTKTNNAAAKPAVYRDVRPPLRTRSARRRVRMAARVTLAQVPALTTLAPRTRRRPRRLRLLPQLTTSRRRILVSRTSWRSA</sequence>
<proteinExistence type="predicted"/>
<feature type="compositionally biased region" description="Polar residues" evidence="1">
    <location>
        <begin position="37"/>
        <end position="56"/>
    </location>
</feature>
<name>A0A165I644_EXIGL</name>